<sequence length="197" mass="22084">PAQEAEAANSRVANLNLDGFIIDAETEAKHKNKEAAQYMNRLDVGVPVALSSYRYPVLHQELPWGTYLGGCDLVMPQVYWQGAVNSGSQLARSYNEYRDFLKTDLPYVPTGAAYARGSWHVTPDQVERFLDTVSALELPGVNFYRWETARELPGVWERIARYDYGSQPPPPPPPTESITARLELDQGVYSGELYLEG</sequence>
<evidence type="ECO:0008006" key="2">
    <source>
        <dbReference type="Google" id="ProtNLM"/>
    </source>
</evidence>
<gene>
    <name evidence="1" type="ORF">S01H4_38086</name>
</gene>
<name>X1C8G9_9ZZZZ</name>
<proteinExistence type="predicted"/>
<reference evidence="1" key="1">
    <citation type="journal article" date="2014" name="Front. Microbiol.">
        <title>High frequency of phylogenetically diverse reductive dehalogenase-homologous genes in deep subseafloor sedimentary metagenomes.</title>
        <authorList>
            <person name="Kawai M."/>
            <person name="Futagami T."/>
            <person name="Toyoda A."/>
            <person name="Takaki Y."/>
            <person name="Nishi S."/>
            <person name="Hori S."/>
            <person name="Arai W."/>
            <person name="Tsubouchi T."/>
            <person name="Morono Y."/>
            <person name="Uchiyama I."/>
            <person name="Ito T."/>
            <person name="Fujiyama A."/>
            <person name="Inagaki F."/>
            <person name="Takami H."/>
        </authorList>
    </citation>
    <scope>NUCLEOTIDE SEQUENCE</scope>
    <source>
        <strain evidence="1">Expedition CK06-06</strain>
    </source>
</reference>
<evidence type="ECO:0000313" key="1">
    <source>
        <dbReference type="EMBL" id="GAH04381.1"/>
    </source>
</evidence>
<dbReference type="AlphaFoldDB" id="X1C8G9"/>
<organism evidence="1">
    <name type="scientific">marine sediment metagenome</name>
    <dbReference type="NCBI Taxonomy" id="412755"/>
    <lineage>
        <taxon>unclassified sequences</taxon>
        <taxon>metagenomes</taxon>
        <taxon>ecological metagenomes</taxon>
    </lineage>
</organism>
<dbReference type="EMBL" id="BART01020506">
    <property type="protein sequence ID" value="GAH04381.1"/>
    <property type="molecule type" value="Genomic_DNA"/>
</dbReference>
<protein>
    <recommendedName>
        <fullName evidence="2">Glycosyl hydrolase-like 10 domain-containing protein</fullName>
    </recommendedName>
</protein>
<accession>X1C8G9</accession>
<comment type="caution">
    <text evidence="1">The sequence shown here is derived from an EMBL/GenBank/DDBJ whole genome shotgun (WGS) entry which is preliminary data.</text>
</comment>
<feature type="non-terminal residue" evidence="1">
    <location>
        <position position="1"/>
    </location>
</feature>